<feature type="region of interest" description="Disordered" evidence="14">
    <location>
        <begin position="666"/>
        <end position="693"/>
    </location>
</feature>
<dbReference type="PANTHER" id="PTHR32282:SF33">
    <property type="entry name" value="PEPTIDOGLYCAN GLYCOSYLTRANSFERASE"/>
    <property type="match status" value="1"/>
</dbReference>
<organism evidence="16 17">
    <name type="scientific">Streptomonospora nanhaiensis</name>
    <dbReference type="NCBI Taxonomy" id="1323731"/>
    <lineage>
        <taxon>Bacteria</taxon>
        <taxon>Bacillati</taxon>
        <taxon>Actinomycetota</taxon>
        <taxon>Actinomycetes</taxon>
        <taxon>Streptosporangiales</taxon>
        <taxon>Nocardiopsidaceae</taxon>
        <taxon>Streptomonospora</taxon>
    </lineage>
</organism>
<dbReference type="InterPro" id="IPR036950">
    <property type="entry name" value="PBP_transglycosylase"/>
</dbReference>
<dbReference type="AlphaFoldDB" id="A0A853BQM6"/>
<dbReference type="InterPro" id="IPR050396">
    <property type="entry name" value="Glycosyltr_51/Transpeptidase"/>
</dbReference>
<evidence type="ECO:0000256" key="9">
    <source>
        <dbReference type="ARBA" id="ARBA00022984"/>
    </source>
</evidence>
<dbReference type="Gene3D" id="1.10.3810.10">
    <property type="entry name" value="Biosynthetic peptidoglycan transglycosylase-like"/>
    <property type="match status" value="1"/>
</dbReference>
<keyword evidence="3 16" id="KW-0121">Carboxypeptidase</keyword>
<dbReference type="InterPro" id="IPR001264">
    <property type="entry name" value="Glyco_trans_51"/>
</dbReference>
<evidence type="ECO:0000256" key="14">
    <source>
        <dbReference type="SAM" id="MobiDB-lite"/>
    </source>
</evidence>
<accession>A0A853BQM6</accession>
<keyword evidence="17" id="KW-1185">Reference proteome</keyword>
<dbReference type="InterPro" id="IPR001460">
    <property type="entry name" value="PCN-bd_Tpept"/>
</dbReference>
<dbReference type="EMBL" id="JACCFO010000001">
    <property type="protein sequence ID" value="NYI96702.1"/>
    <property type="molecule type" value="Genomic_DNA"/>
</dbReference>
<reference evidence="16 17" key="1">
    <citation type="submission" date="2020-07" db="EMBL/GenBank/DDBJ databases">
        <title>Sequencing the genomes of 1000 actinobacteria strains.</title>
        <authorList>
            <person name="Klenk H.-P."/>
        </authorList>
    </citation>
    <scope>NUCLEOTIDE SEQUENCE [LARGE SCALE GENOMIC DNA]</scope>
    <source>
        <strain evidence="16 17">DSM 45927</strain>
    </source>
</reference>
<evidence type="ECO:0000256" key="1">
    <source>
        <dbReference type="ARBA" id="ARBA00007090"/>
    </source>
</evidence>
<dbReference type="GO" id="GO:0030288">
    <property type="term" value="C:outer membrane-bounded periplasmic space"/>
    <property type="evidence" value="ECO:0007669"/>
    <property type="project" value="TreeGrafter"/>
</dbReference>
<evidence type="ECO:0000256" key="2">
    <source>
        <dbReference type="ARBA" id="ARBA00007739"/>
    </source>
</evidence>
<dbReference type="Pfam" id="PF00912">
    <property type="entry name" value="Transgly"/>
    <property type="match status" value="1"/>
</dbReference>
<dbReference type="GO" id="GO:0006508">
    <property type="term" value="P:proteolysis"/>
    <property type="evidence" value="ECO:0007669"/>
    <property type="project" value="UniProtKB-KW"/>
</dbReference>
<keyword evidence="10" id="KW-0511">Multifunctional enzyme</keyword>
<keyword evidence="6" id="KW-0808">Transferase</keyword>
<evidence type="ECO:0000256" key="6">
    <source>
        <dbReference type="ARBA" id="ARBA00022679"/>
    </source>
</evidence>
<dbReference type="RefSeq" id="WP_179768028.1">
    <property type="nucleotide sequence ID" value="NZ_JACCFO010000001.1"/>
</dbReference>
<keyword evidence="8" id="KW-0133">Cell shape</keyword>
<evidence type="ECO:0000256" key="4">
    <source>
        <dbReference type="ARBA" id="ARBA00022670"/>
    </source>
</evidence>
<evidence type="ECO:0000256" key="5">
    <source>
        <dbReference type="ARBA" id="ARBA00022676"/>
    </source>
</evidence>
<keyword evidence="9" id="KW-0573">Peptidoglycan synthesis</keyword>
<feature type="domain" description="PASTA" evidence="15">
    <location>
        <begin position="691"/>
        <end position="758"/>
    </location>
</feature>
<dbReference type="SUPFAM" id="SSF56601">
    <property type="entry name" value="beta-lactamase/transpeptidase-like"/>
    <property type="match status" value="1"/>
</dbReference>
<protein>
    <submittedName>
        <fullName evidence="16">Membrane peptidoglycan carboxypeptidase</fullName>
    </submittedName>
</protein>
<feature type="region of interest" description="Disordered" evidence="14">
    <location>
        <begin position="729"/>
        <end position="749"/>
    </location>
</feature>
<dbReference type="Gene3D" id="3.40.710.10">
    <property type="entry name" value="DD-peptidase/beta-lactamase superfamily"/>
    <property type="match status" value="1"/>
</dbReference>
<evidence type="ECO:0000256" key="8">
    <source>
        <dbReference type="ARBA" id="ARBA00022960"/>
    </source>
</evidence>
<dbReference type="CDD" id="cd06577">
    <property type="entry name" value="PASTA_pknB"/>
    <property type="match status" value="1"/>
</dbReference>
<evidence type="ECO:0000256" key="13">
    <source>
        <dbReference type="ARBA" id="ARBA00049902"/>
    </source>
</evidence>
<dbReference type="PANTHER" id="PTHR32282">
    <property type="entry name" value="BINDING PROTEIN TRANSPEPTIDASE, PUTATIVE-RELATED"/>
    <property type="match status" value="1"/>
</dbReference>
<dbReference type="GO" id="GO:0009252">
    <property type="term" value="P:peptidoglycan biosynthetic process"/>
    <property type="evidence" value="ECO:0007669"/>
    <property type="project" value="UniProtKB-KW"/>
</dbReference>
<evidence type="ECO:0000313" key="17">
    <source>
        <dbReference type="Proteomes" id="UP000575985"/>
    </source>
</evidence>
<name>A0A853BQM6_9ACTN</name>
<dbReference type="Pfam" id="PF03793">
    <property type="entry name" value="PASTA"/>
    <property type="match status" value="1"/>
</dbReference>
<dbReference type="GO" id="GO:0008658">
    <property type="term" value="F:penicillin binding"/>
    <property type="evidence" value="ECO:0007669"/>
    <property type="project" value="InterPro"/>
</dbReference>
<dbReference type="GO" id="GO:0009002">
    <property type="term" value="F:serine-type D-Ala-D-Ala carboxypeptidase activity"/>
    <property type="evidence" value="ECO:0007669"/>
    <property type="project" value="UniProtKB-EC"/>
</dbReference>
<keyword evidence="7" id="KW-0378">Hydrolase</keyword>
<dbReference type="PROSITE" id="PS51178">
    <property type="entry name" value="PASTA"/>
    <property type="match status" value="1"/>
</dbReference>
<evidence type="ECO:0000256" key="10">
    <source>
        <dbReference type="ARBA" id="ARBA00023268"/>
    </source>
</evidence>
<dbReference type="FunFam" id="1.10.3810.10:FF:000001">
    <property type="entry name" value="Penicillin-binding protein 1A"/>
    <property type="match status" value="1"/>
</dbReference>
<evidence type="ECO:0000256" key="3">
    <source>
        <dbReference type="ARBA" id="ARBA00022645"/>
    </source>
</evidence>
<keyword evidence="4" id="KW-0645">Protease</keyword>
<comment type="caution">
    <text evidence="16">The sequence shown here is derived from an EMBL/GenBank/DDBJ whole genome shotgun (WGS) entry which is preliminary data.</text>
</comment>
<comment type="similarity">
    <text evidence="2">In the N-terminal section; belongs to the glycosyltransferase 51 family.</text>
</comment>
<proteinExistence type="inferred from homology"/>
<comment type="catalytic activity">
    <reaction evidence="12">
        <text>Preferential cleavage: (Ac)2-L-Lys-D-Ala-|-D-Ala. Also transpeptidation of peptidyl-alanyl moieties that are N-acyl substituents of D-alanine.</text>
        <dbReference type="EC" id="3.4.16.4"/>
    </reaction>
</comment>
<comment type="similarity">
    <text evidence="1">In the C-terminal section; belongs to the transpeptidase family.</text>
</comment>
<dbReference type="SUPFAM" id="SSF53955">
    <property type="entry name" value="Lysozyme-like"/>
    <property type="match status" value="1"/>
</dbReference>
<dbReference type="Pfam" id="PF00905">
    <property type="entry name" value="Transpeptidase"/>
    <property type="match status" value="1"/>
</dbReference>
<dbReference type="GO" id="GO:0008360">
    <property type="term" value="P:regulation of cell shape"/>
    <property type="evidence" value="ECO:0007669"/>
    <property type="project" value="UniProtKB-KW"/>
</dbReference>
<evidence type="ECO:0000313" key="16">
    <source>
        <dbReference type="EMBL" id="NYI96702.1"/>
    </source>
</evidence>
<dbReference type="Gene3D" id="3.30.10.20">
    <property type="match status" value="1"/>
</dbReference>
<keyword evidence="11" id="KW-0961">Cell wall biogenesis/degradation</keyword>
<evidence type="ECO:0000256" key="11">
    <source>
        <dbReference type="ARBA" id="ARBA00023316"/>
    </source>
</evidence>
<dbReference type="InterPro" id="IPR012338">
    <property type="entry name" value="Beta-lactam/transpept-like"/>
</dbReference>
<evidence type="ECO:0000256" key="7">
    <source>
        <dbReference type="ARBA" id="ARBA00022801"/>
    </source>
</evidence>
<comment type="catalytic activity">
    <reaction evidence="13">
        <text>[GlcNAc-(1-&gt;4)-Mur2Ac(oyl-L-Ala-gamma-D-Glu-L-Lys-D-Ala-D-Ala)](n)-di-trans,octa-cis-undecaprenyl diphosphate + beta-D-GlcNAc-(1-&gt;4)-Mur2Ac(oyl-L-Ala-gamma-D-Glu-L-Lys-D-Ala-D-Ala)-di-trans,octa-cis-undecaprenyl diphosphate = [GlcNAc-(1-&gt;4)-Mur2Ac(oyl-L-Ala-gamma-D-Glu-L-Lys-D-Ala-D-Ala)](n+1)-di-trans,octa-cis-undecaprenyl diphosphate + di-trans,octa-cis-undecaprenyl diphosphate + H(+)</text>
        <dbReference type="Rhea" id="RHEA:23708"/>
        <dbReference type="Rhea" id="RHEA-COMP:9602"/>
        <dbReference type="Rhea" id="RHEA-COMP:9603"/>
        <dbReference type="ChEBI" id="CHEBI:15378"/>
        <dbReference type="ChEBI" id="CHEBI:58405"/>
        <dbReference type="ChEBI" id="CHEBI:60033"/>
        <dbReference type="ChEBI" id="CHEBI:78435"/>
        <dbReference type="EC" id="2.4.99.28"/>
    </reaction>
</comment>
<dbReference type="GO" id="GO:0071555">
    <property type="term" value="P:cell wall organization"/>
    <property type="evidence" value="ECO:0007669"/>
    <property type="project" value="UniProtKB-KW"/>
</dbReference>
<dbReference type="SMART" id="SM00740">
    <property type="entry name" value="PASTA"/>
    <property type="match status" value="1"/>
</dbReference>
<dbReference type="GO" id="GO:0008955">
    <property type="term" value="F:peptidoglycan glycosyltransferase activity"/>
    <property type="evidence" value="ECO:0007669"/>
    <property type="project" value="UniProtKB-EC"/>
</dbReference>
<evidence type="ECO:0000256" key="12">
    <source>
        <dbReference type="ARBA" id="ARBA00034000"/>
    </source>
</evidence>
<evidence type="ECO:0000259" key="15">
    <source>
        <dbReference type="PROSITE" id="PS51178"/>
    </source>
</evidence>
<feature type="compositionally biased region" description="Basic and acidic residues" evidence="14">
    <location>
        <begin position="681"/>
        <end position="693"/>
    </location>
</feature>
<sequence>MDKSFWSSSAWRMAYLSAIAGVLVALLVLPLVGGLALTVRDGASGFLGLPADIHRLRPAQPTRLVDVNGTTIAEIGDKRRDPVAIEDIAPVMLDAIVAIEDERFYEHNGVDFRSVFRAAVRTAQGSTQGGSTLTQQYVKNVLVESAGSATEAAAAREVTVSRKVRELRYALGAEERMSKREILEGYLNISYFGNSVYGVEGAARRYFSVSADELSLEQAALLAGLVKGPALYDPISRPEEARDRRDTVLSSMARTGAITEEEARAAQRRGLGLDLSAPPTPPGCHTSEYPFFCAHVLSWIEGHPGLGEDARERAQWVRRGGLTIHTTLDVRMQEAAQKAVEDFVPPTDPSGKVAVNVLVDPATGGIRAMAQNREYGFDSGKTGTTSVNFAVDAAYGGSSGFQAGSTFKAFTIAAALKAGMGFKTSFDSPRYSTVKGMRKCSGERLPTWYVRNHGDSTSGEHDMLSGTRHSVNTYFAQLQKKVGLCETAEMARTLGVERADGEPLAEWNSLTLGDQEVSPLSVASAYAVFAARGVRCEPRPVSAVSDGVGTDRLAPTCTRVLPREVADATAHVLREPFKAGGTAEGLAIDRPVAGKTGTTDNAAAAWFAGFTPDLAGAVALGDPRGATSHPLRSVVIGGRFHSTVYGGTLPGPIWQETMEKAVEDLPKTRFPRPPRGFEGGEGARRPQEAEREARAEIPDVVGHHPEEAVAALEDAGLRAEVGEVTVPSDVPQGRVASTNPPAAGRLPEGSTVNVFLSRGR</sequence>
<dbReference type="InterPro" id="IPR023346">
    <property type="entry name" value="Lysozyme-like_dom_sf"/>
</dbReference>
<gene>
    <name evidence="16" type="ORF">HNR12_002979</name>
</gene>
<dbReference type="Proteomes" id="UP000575985">
    <property type="component" value="Unassembled WGS sequence"/>
</dbReference>
<dbReference type="InterPro" id="IPR005543">
    <property type="entry name" value="PASTA_dom"/>
</dbReference>
<keyword evidence="5" id="KW-0328">Glycosyltransferase</keyword>